<evidence type="ECO:0000259" key="2">
    <source>
        <dbReference type="Pfam" id="PF14522"/>
    </source>
</evidence>
<gene>
    <name evidence="3" type="ORF">HL667_31410</name>
</gene>
<name>A0ABX2CPE7_9BRAD</name>
<reference evidence="3" key="1">
    <citation type="submission" date="2020-05" db="EMBL/GenBank/DDBJ databases">
        <title>Nod-independent and nitrogen-fixing Bradyrhizobium aeschynomene sp. nov. isolated from nodules of Aeschynomene indica.</title>
        <authorList>
            <person name="Zhang Z."/>
        </authorList>
    </citation>
    <scope>NUCLEOTIDE SEQUENCE</scope>
    <source>
        <strain evidence="3">83012</strain>
    </source>
</reference>
<evidence type="ECO:0000256" key="1">
    <source>
        <dbReference type="ARBA" id="ARBA00022729"/>
    </source>
</evidence>
<dbReference type="RefSeq" id="WP_172114681.1">
    <property type="nucleotide sequence ID" value="NZ_JABFDN010000019.1"/>
</dbReference>
<dbReference type="SUPFAM" id="SSF48695">
    <property type="entry name" value="Multiheme cytochromes"/>
    <property type="match status" value="2"/>
</dbReference>
<dbReference type="InterPro" id="IPR051829">
    <property type="entry name" value="Multiheme_Cytochr_ET"/>
</dbReference>
<evidence type="ECO:0000313" key="3">
    <source>
        <dbReference type="EMBL" id="NPU69550.1"/>
    </source>
</evidence>
<dbReference type="Pfam" id="PF14522">
    <property type="entry name" value="Cytochrome_C7"/>
    <property type="match status" value="2"/>
</dbReference>
<feature type="domain" description="Cytochrome c7-like" evidence="2">
    <location>
        <begin position="160"/>
        <end position="222"/>
    </location>
</feature>
<sequence length="452" mass="51535">MRWRLAVLVALLVGVAMLSAGLRAQTLLEKLVMPGPLAEKHAKLESECGKCHEAFTRKAQSGLCLDCHKEIAVDRRQRERLHGHDQAALTQECRQCHTDHKGRGNDIVQLDKETFNHDMTNYRLVDAHRNVPCAGCHVAKVKFRNTPSTCFECHKALDPHRGRLGERCENCHTAVKWRAPKEFDHTKTRFPLVGAHKSVACATCHSGQQYKDLQTSCGSCHRLQDVHGGRFGDKCETCHGQDKWKTVRFNHDKTRFPLRNAHARVKCESCHTGDLYRDKLATSCVSCHRKQDPHQGKLGERCETCHSDMGWRKKLSFDHEITRFPLIGLHKSVPCEECHRTQTYKNTPMACESCHKDFHQGKLGGRCATCHNPNGWRLWRFDHARQTRFPLVGVHQKITCEACHKAKSPPDLKLPMDCFSCHRSSDVHNGTFGQTCERCHVATGWRNVQIRN</sequence>
<protein>
    <submittedName>
        <fullName evidence="3">Cytochrome C</fullName>
    </submittedName>
</protein>
<accession>A0ABX2CPE7</accession>
<dbReference type="InterPro" id="IPR029467">
    <property type="entry name" value="Cyt_c7-like"/>
</dbReference>
<comment type="caution">
    <text evidence="3">The sequence shown here is derived from an EMBL/GenBank/DDBJ whole genome shotgun (WGS) entry which is preliminary data.</text>
</comment>
<dbReference type="Proteomes" id="UP000886476">
    <property type="component" value="Unassembled WGS sequence"/>
</dbReference>
<dbReference type="InterPro" id="IPR036280">
    <property type="entry name" value="Multihaem_cyt_sf"/>
</dbReference>
<keyword evidence="1" id="KW-0732">Signal</keyword>
<organism evidence="3 4">
    <name type="scientific">Bradyrhizobium aeschynomenes</name>
    <dbReference type="NCBI Taxonomy" id="2734909"/>
    <lineage>
        <taxon>Bacteria</taxon>
        <taxon>Pseudomonadati</taxon>
        <taxon>Pseudomonadota</taxon>
        <taxon>Alphaproteobacteria</taxon>
        <taxon>Hyphomicrobiales</taxon>
        <taxon>Nitrobacteraceae</taxon>
        <taxon>Bradyrhizobium</taxon>
    </lineage>
</organism>
<proteinExistence type="predicted"/>
<dbReference type="EMBL" id="JABFDN010000019">
    <property type="protein sequence ID" value="NPU69550.1"/>
    <property type="molecule type" value="Genomic_DNA"/>
</dbReference>
<dbReference type="Gene3D" id="3.90.10.10">
    <property type="entry name" value="Cytochrome C3"/>
    <property type="match status" value="5"/>
</dbReference>
<feature type="domain" description="Cytochrome c7-like" evidence="2">
    <location>
        <begin position="357"/>
        <end position="423"/>
    </location>
</feature>
<dbReference type="PANTHER" id="PTHR35038">
    <property type="entry name" value="DISSIMILATORY SULFITE REDUCTASE SIRA"/>
    <property type="match status" value="1"/>
</dbReference>
<evidence type="ECO:0000313" key="4">
    <source>
        <dbReference type="Proteomes" id="UP000886476"/>
    </source>
</evidence>
<keyword evidence="4" id="KW-1185">Reference proteome</keyword>